<dbReference type="GO" id="GO:0003677">
    <property type="term" value="F:DNA binding"/>
    <property type="evidence" value="ECO:0007669"/>
    <property type="project" value="InterPro"/>
</dbReference>
<gene>
    <name evidence="7" type="ORF">CLV43_11649</name>
</gene>
<dbReference type="InterPro" id="IPR027351">
    <property type="entry name" value="(+)RNA_virus_helicase_core_dom"/>
</dbReference>
<keyword evidence="8" id="KW-1185">Reference proteome</keyword>
<evidence type="ECO:0000259" key="6">
    <source>
        <dbReference type="PROSITE" id="PS51198"/>
    </source>
</evidence>
<keyword evidence="2 5" id="KW-0378">Hydrolase</keyword>
<dbReference type="GO" id="GO:0005524">
    <property type="term" value="F:ATP binding"/>
    <property type="evidence" value="ECO:0007669"/>
    <property type="project" value="UniProtKB-UniRule"/>
</dbReference>
<reference evidence="7 8" key="1">
    <citation type="submission" date="2018-03" db="EMBL/GenBank/DDBJ databases">
        <title>Genomic Encyclopedia of Archaeal and Bacterial Type Strains, Phase II (KMG-II): from individual species to whole genera.</title>
        <authorList>
            <person name="Goeker M."/>
        </authorList>
    </citation>
    <scope>NUCLEOTIDE SEQUENCE [LARGE SCALE GENOMIC DNA]</scope>
    <source>
        <strain evidence="7 8">DSM 44720</strain>
    </source>
</reference>
<dbReference type="Proteomes" id="UP000239494">
    <property type="component" value="Unassembled WGS sequence"/>
</dbReference>
<dbReference type="OrthoDB" id="9787585at2"/>
<accession>A0A2T0SMA3</accession>
<evidence type="ECO:0000256" key="4">
    <source>
        <dbReference type="ARBA" id="ARBA00022840"/>
    </source>
</evidence>
<keyword evidence="3 5" id="KW-0347">Helicase</keyword>
<dbReference type="PANTHER" id="PTHR11070:SF45">
    <property type="entry name" value="DNA 3'-5' HELICASE"/>
    <property type="match status" value="1"/>
</dbReference>
<dbReference type="PROSITE" id="PS51198">
    <property type="entry name" value="UVRD_HELICASE_ATP_BIND"/>
    <property type="match status" value="1"/>
</dbReference>
<dbReference type="InterPro" id="IPR027417">
    <property type="entry name" value="P-loop_NTPase"/>
</dbReference>
<evidence type="ECO:0000256" key="1">
    <source>
        <dbReference type="ARBA" id="ARBA00022741"/>
    </source>
</evidence>
<proteinExistence type="predicted"/>
<dbReference type="RefSeq" id="WP_106194691.1">
    <property type="nucleotide sequence ID" value="NZ_PVTF01000016.1"/>
</dbReference>
<evidence type="ECO:0000256" key="2">
    <source>
        <dbReference type="ARBA" id="ARBA00022801"/>
    </source>
</evidence>
<dbReference type="Gene3D" id="3.40.50.300">
    <property type="entry name" value="P-loop containing nucleotide triphosphate hydrolases"/>
    <property type="match status" value="2"/>
</dbReference>
<sequence>MTDREIELEQEHVTGLYARVDALRERALAGSEDADAAAVRRAEVERLAAVEHGLCFGRLDMADGRRVHIGRMGLFEGDEALLVDWRAPVAKPFYTATAAVPEGVRRRRHITTRGREVVALDDELLGSGGDGDVLVGEAALLAAVTAERTGRMPDVVMTLRAEQDRIIRDENRGVLVVQGGPGTGKTAVALHRVAYLLYRHQHLRGRGVLVVGPSRVFLEYIGQVLPGLGENSVVTSTVVGLRPDLVVDRVDPPEVAEAKGRIGMAARLAAAVRERVVVPDHAVAVEFEGQVLEVTPAEWEAAVGKGKASGLPHNQGRLVFEREVVEVLAGRLVEGMEGVVLDDGGEALDGGDADGRLSAADLRGLAAAGVVVGEDLGPRALLDEVDRGLLRDSLLADGGLREVLEGVWPVLSAAEVVGGGGAWSGDSGSEASWSAADVALVDEVEALIGGGRVVFGHVVVDEAQELSAMEWRMVMRRCPSRFMTVVGDLEQTGSVSGASSWGEVLGPFVGKRFEVAGLSVNYRTPVEVMEVAGAVLAAHREGVVVPRSVRVGGEVPWRVLVERGEVVGWVGRFDGAVVASDGVVEELCRGLPGRVVLTAREAKGLEFDSVLVVDPVGILGGRTGVSDLYVAMTRAVRRLGVVCVGEVPGELMGMVEFGG</sequence>
<dbReference type="GO" id="GO:0005829">
    <property type="term" value="C:cytosol"/>
    <property type="evidence" value="ECO:0007669"/>
    <property type="project" value="TreeGrafter"/>
</dbReference>
<keyword evidence="4 5" id="KW-0067">ATP-binding</keyword>
<keyword evidence="1 5" id="KW-0547">Nucleotide-binding</keyword>
<dbReference type="GO" id="GO:0043138">
    <property type="term" value="F:3'-5' DNA helicase activity"/>
    <property type="evidence" value="ECO:0007669"/>
    <property type="project" value="TreeGrafter"/>
</dbReference>
<evidence type="ECO:0000313" key="8">
    <source>
        <dbReference type="Proteomes" id="UP000239494"/>
    </source>
</evidence>
<dbReference type="PANTHER" id="PTHR11070">
    <property type="entry name" value="UVRD / RECB / PCRA DNA HELICASE FAMILY MEMBER"/>
    <property type="match status" value="1"/>
</dbReference>
<dbReference type="InterPro" id="IPR014016">
    <property type="entry name" value="UvrD-like_ATP-bd"/>
</dbReference>
<dbReference type="Pfam" id="PF01443">
    <property type="entry name" value="Viral_helicase1"/>
    <property type="match status" value="1"/>
</dbReference>
<evidence type="ECO:0000256" key="3">
    <source>
        <dbReference type="ARBA" id="ARBA00022806"/>
    </source>
</evidence>
<evidence type="ECO:0000313" key="7">
    <source>
        <dbReference type="EMBL" id="PRY34542.1"/>
    </source>
</evidence>
<dbReference type="AlphaFoldDB" id="A0A2T0SMA3"/>
<dbReference type="GO" id="GO:0000725">
    <property type="term" value="P:recombinational repair"/>
    <property type="evidence" value="ECO:0007669"/>
    <property type="project" value="TreeGrafter"/>
</dbReference>
<organism evidence="7 8">
    <name type="scientific">Umezawaea tangerina</name>
    <dbReference type="NCBI Taxonomy" id="84725"/>
    <lineage>
        <taxon>Bacteria</taxon>
        <taxon>Bacillati</taxon>
        <taxon>Actinomycetota</taxon>
        <taxon>Actinomycetes</taxon>
        <taxon>Pseudonocardiales</taxon>
        <taxon>Pseudonocardiaceae</taxon>
        <taxon>Umezawaea</taxon>
    </lineage>
</organism>
<feature type="domain" description="UvrD-like helicase ATP-binding" evidence="6">
    <location>
        <begin position="158"/>
        <end position="525"/>
    </location>
</feature>
<dbReference type="EMBL" id="PVTF01000016">
    <property type="protein sequence ID" value="PRY34542.1"/>
    <property type="molecule type" value="Genomic_DNA"/>
</dbReference>
<protein>
    <submittedName>
        <fullName evidence="7">DNA helicase IV</fullName>
    </submittedName>
</protein>
<dbReference type="GO" id="GO:0016787">
    <property type="term" value="F:hydrolase activity"/>
    <property type="evidence" value="ECO:0007669"/>
    <property type="project" value="UniProtKB-UniRule"/>
</dbReference>
<dbReference type="InterPro" id="IPR000212">
    <property type="entry name" value="DNA_helicase_UvrD/REP"/>
</dbReference>
<dbReference type="SUPFAM" id="SSF52540">
    <property type="entry name" value="P-loop containing nucleoside triphosphate hydrolases"/>
    <property type="match status" value="1"/>
</dbReference>
<name>A0A2T0SMA3_9PSEU</name>
<comment type="caution">
    <text evidence="7">The sequence shown here is derived from an EMBL/GenBank/DDBJ whole genome shotgun (WGS) entry which is preliminary data.</text>
</comment>
<feature type="binding site" evidence="5">
    <location>
        <begin position="179"/>
        <end position="186"/>
    </location>
    <ligand>
        <name>ATP</name>
        <dbReference type="ChEBI" id="CHEBI:30616"/>
    </ligand>
</feature>
<evidence type="ECO:0000256" key="5">
    <source>
        <dbReference type="PROSITE-ProRule" id="PRU00560"/>
    </source>
</evidence>